<dbReference type="SUPFAM" id="SSF102198">
    <property type="entry name" value="Putative cyclase"/>
    <property type="match status" value="1"/>
</dbReference>
<keyword evidence="3" id="KW-1185">Reference proteome</keyword>
<protein>
    <submittedName>
        <fullName evidence="2">Cyclase family protein</fullName>
    </submittedName>
</protein>
<name>A0ABT0RUP9_9SPHN</name>
<dbReference type="EMBL" id="JAMGBA010000002">
    <property type="protein sequence ID" value="MCL6698681.1"/>
    <property type="molecule type" value="Genomic_DNA"/>
</dbReference>
<comment type="caution">
    <text evidence="2">The sequence shown here is derived from an EMBL/GenBank/DDBJ whole genome shotgun (WGS) entry which is preliminary data.</text>
</comment>
<dbReference type="PANTHER" id="PTHR31118:SF12">
    <property type="entry name" value="CYCLASE-LIKE PROTEIN 2"/>
    <property type="match status" value="1"/>
</dbReference>
<dbReference type="RefSeq" id="WP_249904074.1">
    <property type="nucleotide sequence ID" value="NZ_JAMGBA010000002.1"/>
</dbReference>
<dbReference type="InterPro" id="IPR037175">
    <property type="entry name" value="KFase_sf"/>
</dbReference>
<evidence type="ECO:0000256" key="1">
    <source>
        <dbReference type="SAM" id="SignalP"/>
    </source>
</evidence>
<dbReference type="InterPro" id="IPR007325">
    <property type="entry name" value="KFase/CYL"/>
</dbReference>
<evidence type="ECO:0000313" key="3">
    <source>
        <dbReference type="Proteomes" id="UP001203410"/>
    </source>
</evidence>
<dbReference type="PANTHER" id="PTHR31118">
    <property type="entry name" value="CYCLASE-LIKE PROTEIN 2"/>
    <property type="match status" value="1"/>
</dbReference>
<evidence type="ECO:0000313" key="2">
    <source>
        <dbReference type="EMBL" id="MCL6698681.1"/>
    </source>
</evidence>
<feature type="chain" id="PRO_5045208232" evidence="1">
    <location>
        <begin position="19"/>
        <end position="265"/>
    </location>
</feature>
<gene>
    <name evidence="2" type="ORF">LZ496_07760</name>
</gene>
<keyword evidence="1" id="KW-0732">Signal</keyword>
<organism evidence="2 3">
    <name type="scientific">Sphingomonas caseinilyticus</name>
    <dbReference type="NCBI Taxonomy" id="2908205"/>
    <lineage>
        <taxon>Bacteria</taxon>
        <taxon>Pseudomonadati</taxon>
        <taxon>Pseudomonadota</taxon>
        <taxon>Alphaproteobacteria</taxon>
        <taxon>Sphingomonadales</taxon>
        <taxon>Sphingomonadaceae</taxon>
        <taxon>Sphingomonas</taxon>
    </lineage>
</organism>
<accession>A0ABT0RUP9</accession>
<feature type="signal peptide" evidence="1">
    <location>
        <begin position="1"/>
        <end position="18"/>
    </location>
</feature>
<dbReference type="Gene3D" id="3.50.30.50">
    <property type="entry name" value="Putative cyclase"/>
    <property type="match status" value="1"/>
</dbReference>
<dbReference type="Proteomes" id="UP001203410">
    <property type="component" value="Unassembled WGS sequence"/>
</dbReference>
<dbReference type="PROSITE" id="PS51257">
    <property type="entry name" value="PROKAR_LIPOPROTEIN"/>
    <property type="match status" value="1"/>
</dbReference>
<dbReference type="Pfam" id="PF04199">
    <property type="entry name" value="Cyclase"/>
    <property type="match status" value="1"/>
</dbReference>
<reference evidence="2 3" key="1">
    <citation type="submission" date="2022-05" db="EMBL/GenBank/DDBJ databases">
        <authorList>
            <person name="Jo J.-H."/>
            <person name="Im W.-T."/>
        </authorList>
    </citation>
    <scope>NUCLEOTIDE SEQUENCE [LARGE SCALE GENOMIC DNA]</scope>
    <source>
        <strain evidence="2 3">NSE70-1</strain>
    </source>
</reference>
<sequence length="265" mass="28630">MTRTVSILVGMAMLAACAAEKPAKQEELKGRWVDLSHDMAEDSPFWPTAEGFKHEVASFGKTPGGWFYSSYNLKFSEHGGTHLDAPIHFAAGKQTADQIPLDRLIGPAAVIDVSAASAANRDYRFTIADVENWERANGRLPDGAILLFRTGFDKYWPDRKAYMGTDERGPDAVAKLHFPGLSGELAKFLVEQRKVSAVGLDTPSLDYGQSKDFIVHRTLLGANIPGFENVAGLDQLPPKGATVVALPTKIRGGSGAPLRIVALVP</sequence>
<proteinExistence type="predicted"/>